<dbReference type="STRING" id="149040.A0A132B4S4"/>
<dbReference type="InterPro" id="IPR036651">
    <property type="entry name" value="Gln_synt_N_sf"/>
</dbReference>
<evidence type="ECO:0000313" key="6">
    <source>
        <dbReference type="EMBL" id="KUJ07406.1"/>
    </source>
</evidence>
<dbReference type="SUPFAM" id="SSF55931">
    <property type="entry name" value="Glutamine synthetase/guanido kinase"/>
    <property type="match status" value="1"/>
</dbReference>
<dbReference type="GeneID" id="28816752"/>
<organism evidence="6 7">
    <name type="scientific">Mollisia scopiformis</name>
    <name type="common">Conifer needle endophyte fungus</name>
    <name type="synonym">Phialocephala scopiformis</name>
    <dbReference type="NCBI Taxonomy" id="149040"/>
    <lineage>
        <taxon>Eukaryota</taxon>
        <taxon>Fungi</taxon>
        <taxon>Dikarya</taxon>
        <taxon>Ascomycota</taxon>
        <taxon>Pezizomycotina</taxon>
        <taxon>Leotiomycetes</taxon>
        <taxon>Helotiales</taxon>
        <taxon>Mollisiaceae</taxon>
        <taxon>Mollisia</taxon>
    </lineage>
</organism>
<accession>A0A132B4S4</accession>
<reference evidence="6 7" key="1">
    <citation type="submission" date="2015-10" db="EMBL/GenBank/DDBJ databases">
        <title>Full genome of DAOMC 229536 Phialocephala scopiformis, a fungal endophyte of spruce producing the potent anti-insectan compound rugulosin.</title>
        <authorList>
            <consortium name="DOE Joint Genome Institute"/>
            <person name="Walker A.K."/>
            <person name="Frasz S.L."/>
            <person name="Seifert K.A."/>
            <person name="Miller J.D."/>
            <person name="Mondo S.J."/>
            <person name="Labutti K."/>
            <person name="Lipzen A."/>
            <person name="Dockter R."/>
            <person name="Kennedy M."/>
            <person name="Grigoriev I.V."/>
            <person name="Spatafora J.W."/>
        </authorList>
    </citation>
    <scope>NUCLEOTIDE SEQUENCE [LARGE SCALE GENOMIC DNA]</scope>
    <source>
        <strain evidence="6 7">CBS 120377</strain>
    </source>
</reference>
<dbReference type="OrthoDB" id="3364440at2759"/>
<dbReference type="SMART" id="SM01230">
    <property type="entry name" value="Gln-synt_C"/>
    <property type="match status" value="1"/>
</dbReference>
<dbReference type="InterPro" id="IPR014746">
    <property type="entry name" value="Gln_synth/guanido_kin_cat_dom"/>
</dbReference>
<evidence type="ECO:0000313" key="7">
    <source>
        <dbReference type="Proteomes" id="UP000070700"/>
    </source>
</evidence>
<evidence type="ECO:0000256" key="1">
    <source>
        <dbReference type="ARBA" id="ARBA00021364"/>
    </source>
</evidence>
<feature type="domain" description="GS catalytic" evidence="5">
    <location>
        <begin position="118"/>
        <end position="440"/>
    </location>
</feature>
<name>A0A132B4S4_MOLSC</name>
<evidence type="ECO:0000256" key="3">
    <source>
        <dbReference type="PROSITE-ProRule" id="PRU01331"/>
    </source>
</evidence>
<dbReference type="Pfam" id="PF00120">
    <property type="entry name" value="Gln-synt_C"/>
    <property type="match status" value="1"/>
</dbReference>
<protein>
    <recommendedName>
        <fullName evidence="1">Glutamine synthetase</fullName>
    </recommendedName>
</protein>
<keyword evidence="2" id="KW-0436">Ligase</keyword>
<dbReference type="Gene3D" id="3.10.20.70">
    <property type="entry name" value="Glutamine synthetase, N-terminal domain"/>
    <property type="match status" value="1"/>
</dbReference>
<dbReference type="AlphaFoldDB" id="A0A132B4S4"/>
<dbReference type="EMBL" id="KQ947440">
    <property type="protein sequence ID" value="KUJ07406.1"/>
    <property type="molecule type" value="Genomic_DNA"/>
</dbReference>
<dbReference type="PROSITE" id="PS51987">
    <property type="entry name" value="GS_CATALYTIC"/>
    <property type="match status" value="1"/>
</dbReference>
<dbReference type="KEGG" id="psco:LY89DRAFT_366224"/>
<dbReference type="PANTHER" id="PTHR43785:SF2">
    <property type="entry name" value="TYPE-1 GLUTAMINE SYNTHETASE 1"/>
    <property type="match status" value="1"/>
</dbReference>
<dbReference type="Proteomes" id="UP000070700">
    <property type="component" value="Unassembled WGS sequence"/>
</dbReference>
<sequence>MDAQNKSLVNIFFTGNLCVKFVRLQWVDYSGVLRTRIITKGRCQQLASGSDYYQLAQNCMVIPLSTAPRCWPDGIEEWNLCPDWTSLRVCGFAPTHASVMCATANRNLSATDHFARCPRKLLSKVLDAFDKQDKSKLLMGFEIEFVLLDETFNLAKSMDQTVGYSMTAGLRTEKLVVMEEIVAALEVSGIEVYHFHTEIVDQFEVALSPMPPMQAIDALMMAQETIRTIFLRYGLRATMAPKPVFNGPQSGCHVHVSLNPGTKDSSASFLAGVLCKLKPLCTFGLANYDSYYRVSGDCAGEWVAWGTHNKDLPVRQVNPNRWEFRFLDVTANMYLSIAAILVAGIAGMKRQQPLTISDVQLVPSALSHAEAGRQLQAYGVTESMPSKLEQALDAAKHDEELQGWVGTELFEQYVKVKDKEVEYFSKMTDEDRKLVFVRHF</sequence>
<proteinExistence type="inferred from homology"/>
<dbReference type="RefSeq" id="XP_018061761.1">
    <property type="nucleotide sequence ID" value="XM_018207026.1"/>
</dbReference>
<dbReference type="InterPro" id="IPR008146">
    <property type="entry name" value="Gln_synth_cat_dom"/>
</dbReference>
<dbReference type="InParanoid" id="A0A132B4S4"/>
<dbReference type="PANTHER" id="PTHR43785">
    <property type="entry name" value="GAMMA-GLUTAMYLPUTRESCINE SYNTHETASE"/>
    <property type="match status" value="1"/>
</dbReference>
<dbReference type="GO" id="GO:0006542">
    <property type="term" value="P:glutamine biosynthetic process"/>
    <property type="evidence" value="ECO:0007669"/>
    <property type="project" value="InterPro"/>
</dbReference>
<evidence type="ECO:0000259" key="5">
    <source>
        <dbReference type="PROSITE" id="PS51987"/>
    </source>
</evidence>
<gene>
    <name evidence="6" type="ORF">LY89DRAFT_366224</name>
</gene>
<keyword evidence="7" id="KW-1185">Reference proteome</keyword>
<dbReference type="GO" id="GO:0004356">
    <property type="term" value="F:glutamine synthetase activity"/>
    <property type="evidence" value="ECO:0007669"/>
    <property type="project" value="InterPro"/>
</dbReference>
<comment type="similarity">
    <text evidence="3 4">Belongs to the glutamine synthetase family.</text>
</comment>
<evidence type="ECO:0000256" key="2">
    <source>
        <dbReference type="ARBA" id="ARBA00022598"/>
    </source>
</evidence>
<dbReference type="Gene3D" id="3.30.590.10">
    <property type="entry name" value="Glutamine synthetase/guanido kinase, catalytic domain"/>
    <property type="match status" value="1"/>
</dbReference>
<evidence type="ECO:0000256" key="4">
    <source>
        <dbReference type="RuleBase" id="RU000384"/>
    </source>
</evidence>